<accession>A0ABT0ZTK1</accession>
<dbReference type="SUPFAM" id="SSF52096">
    <property type="entry name" value="ClpP/crotonase"/>
    <property type="match status" value="1"/>
</dbReference>
<proteinExistence type="inferred from homology"/>
<protein>
    <submittedName>
        <fullName evidence="3">Enoyl-CoA hydratase/isomerase family protein</fullName>
    </submittedName>
</protein>
<dbReference type="RefSeq" id="WP_252435662.1">
    <property type="nucleotide sequence ID" value="NZ_JAGSOV010000009.1"/>
</dbReference>
<evidence type="ECO:0000256" key="1">
    <source>
        <dbReference type="ARBA" id="ARBA00005254"/>
    </source>
</evidence>
<gene>
    <name evidence="3" type="ORF">KDL28_03195</name>
</gene>
<dbReference type="Gene3D" id="3.90.226.10">
    <property type="entry name" value="2-enoyl-CoA Hydratase, Chain A, domain 1"/>
    <property type="match status" value="1"/>
</dbReference>
<sequence>MGAPTVVDDDHVRWITFDRPEAANALHPDDLDPLADAVRGIGPATRAIVFTGAGERAFCAGMHLDSFRGLTPTTARRLISRLADVLRAVRHAPVPTVAMLNGACIGAALELALACDLRTARPGVRLGLPEVKLGIPSVVDAALLPAYVGLSRAREMILTGDLYDLDAFGPGFANRVAAPQRLRAETLALLGRVTGHTPEVLAAQKALFETWLEQGISGAVATSVDVFAGVFAAPATATAITAYRP</sequence>
<dbReference type="CDD" id="cd06558">
    <property type="entry name" value="crotonase-like"/>
    <property type="match status" value="1"/>
</dbReference>
<reference evidence="3" key="1">
    <citation type="submission" date="2021-04" db="EMBL/GenBank/DDBJ databases">
        <title>Pseudonocardia sp. nov., isolated from sandy soil of mangrove forest.</title>
        <authorList>
            <person name="Zan Z."/>
            <person name="Huang R."/>
            <person name="Liu W."/>
        </authorList>
    </citation>
    <scope>NUCLEOTIDE SEQUENCE</scope>
    <source>
        <strain evidence="3">S2-4</strain>
    </source>
</reference>
<dbReference type="InterPro" id="IPR029045">
    <property type="entry name" value="ClpP/crotonase-like_dom_sf"/>
</dbReference>
<keyword evidence="4" id="KW-1185">Reference proteome</keyword>
<organism evidence="3 4">
    <name type="scientific">Pseudonocardia humida</name>
    <dbReference type="NCBI Taxonomy" id="2800819"/>
    <lineage>
        <taxon>Bacteria</taxon>
        <taxon>Bacillati</taxon>
        <taxon>Actinomycetota</taxon>
        <taxon>Actinomycetes</taxon>
        <taxon>Pseudonocardiales</taxon>
        <taxon>Pseudonocardiaceae</taxon>
        <taxon>Pseudonocardia</taxon>
    </lineage>
</organism>
<dbReference type="InterPro" id="IPR001753">
    <property type="entry name" value="Enoyl-CoA_hydra/iso"/>
</dbReference>
<dbReference type="InterPro" id="IPR018376">
    <property type="entry name" value="Enoyl-CoA_hyd/isom_CS"/>
</dbReference>
<comment type="caution">
    <text evidence="3">The sequence shown here is derived from an EMBL/GenBank/DDBJ whole genome shotgun (WGS) entry which is preliminary data.</text>
</comment>
<comment type="similarity">
    <text evidence="1 2">Belongs to the enoyl-CoA hydratase/isomerase family.</text>
</comment>
<evidence type="ECO:0000313" key="3">
    <source>
        <dbReference type="EMBL" id="MCO1654056.1"/>
    </source>
</evidence>
<evidence type="ECO:0000313" key="4">
    <source>
        <dbReference type="Proteomes" id="UP001165283"/>
    </source>
</evidence>
<dbReference type="Proteomes" id="UP001165283">
    <property type="component" value="Unassembled WGS sequence"/>
</dbReference>
<evidence type="ECO:0000256" key="2">
    <source>
        <dbReference type="RuleBase" id="RU003707"/>
    </source>
</evidence>
<dbReference type="Pfam" id="PF00378">
    <property type="entry name" value="ECH_1"/>
    <property type="match status" value="1"/>
</dbReference>
<dbReference type="EMBL" id="JAGSOV010000009">
    <property type="protein sequence ID" value="MCO1654056.1"/>
    <property type="molecule type" value="Genomic_DNA"/>
</dbReference>
<name>A0ABT0ZTK1_9PSEU</name>
<dbReference type="PANTHER" id="PTHR11941:SF54">
    <property type="entry name" value="ENOYL-COA HYDRATASE, MITOCHONDRIAL"/>
    <property type="match status" value="1"/>
</dbReference>
<dbReference type="PANTHER" id="PTHR11941">
    <property type="entry name" value="ENOYL-COA HYDRATASE-RELATED"/>
    <property type="match status" value="1"/>
</dbReference>
<dbReference type="PROSITE" id="PS00166">
    <property type="entry name" value="ENOYL_COA_HYDRATASE"/>
    <property type="match status" value="1"/>
</dbReference>